<keyword evidence="6 9" id="KW-0560">Oxidoreductase</keyword>
<keyword evidence="3" id="KW-0021">Allosteric enzyme</keyword>
<evidence type="ECO:0000256" key="1">
    <source>
        <dbReference type="ARBA" id="ARBA00010406"/>
    </source>
</evidence>
<evidence type="ECO:0000256" key="5">
    <source>
        <dbReference type="ARBA" id="ARBA00022840"/>
    </source>
</evidence>
<dbReference type="NCBIfam" id="TIGR02506">
    <property type="entry name" value="NrdE_NrdA"/>
    <property type="match status" value="1"/>
</dbReference>
<dbReference type="GO" id="GO:0005524">
    <property type="term" value="F:ATP binding"/>
    <property type="evidence" value="ECO:0007669"/>
    <property type="project" value="UniProtKB-UniRule"/>
</dbReference>
<dbReference type="PRINTS" id="PR01183">
    <property type="entry name" value="RIBORDTASEM1"/>
</dbReference>
<dbReference type="GO" id="GO:0005971">
    <property type="term" value="C:ribonucleoside-diphosphate reductase complex"/>
    <property type="evidence" value="ECO:0007669"/>
    <property type="project" value="TreeGrafter"/>
</dbReference>
<dbReference type="PANTHER" id="PTHR11573">
    <property type="entry name" value="RIBONUCLEOSIDE-DIPHOSPHATE REDUCTASE LARGE CHAIN"/>
    <property type="match status" value="1"/>
</dbReference>
<keyword evidence="5 8" id="KW-0067">ATP-binding</keyword>
<dbReference type="SUPFAM" id="SSF51998">
    <property type="entry name" value="PFL-like glycyl radical enzymes"/>
    <property type="match status" value="1"/>
</dbReference>
<evidence type="ECO:0000256" key="2">
    <source>
        <dbReference type="ARBA" id="ARBA00012274"/>
    </source>
</evidence>
<dbReference type="GO" id="GO:0004748">
    <property type="term" value="F:ribonucleoside-diphosphate reductase activity, thioredoxin disulfide as acceptor"/>
    <property type="evidence" value="ECO:0007669"/>
    <property type="project" value="UniProtKB-EC"/>
</dbReference>
<dbReference type="Pfam" id="PF03477">
    <property type="entry name" value="ATP-cone"/>
    <property type="match status" value="1"/>
</dbReference>
<keyword evidence="7 9" id="KW-0215">Deoxyribonucleotide synthesis</keyword>
<dbReference type="AlphaFoldDB" id="A0A6V7Q5G5"/>
<dbReference type="InterPro" id="IPR039718">
    <property type="entry name" value="Rrm1"/>
</dbReference>
<dbReference type="FunFam" id="3.20.70.20:FF:000041">
    <property type="entry name" value="Ribonucleotide reductase catalytic subunit M1"/>
    <property type="match status" value="1"/>
</dbReference>
<dbReference type="Pfam" id="PF02867">
    <property type="entry name" value="Ribonuc_red_lgC"/>
    <property type="match status" value="2"/>
</dbReference>
<keyword evidence="4 8" id="KW-0547">Nucleotide-binding</keyword>
<dbReference type="EMBL" id="LR862133">
    <property type="protein sequence ID" value="CAD1838147.1"/>
    <property type="molecule type" value="Genomic_DNA"/>
</dbReference>
<dbReference type="SUPFAM" id="SSF48168">
    <property type="entry name" value="R1 subunit of ribonucleotide reductase, N-terminal domain"/>
    <property type="match status" value="1"/>
</dbReference>
<evidence type="ECO:0000313" key="11">
    <source>
        <dbReference type="EMBL" id="CAD1838147.1"/>
    </source>
</evidence>
<organism evidence="11">
    <name type="scientific">Ananas comosus var. bracteatus</name>
    <name type="common">red pineapple</name>
    <dbReference type="NCBI Taxonomy" id="296719"/>
    <lineage>
        <taxon>Eukaryota</taxon>
        <taxon>Viridiplantae</taxon>
        <taxon>Streptophyta</taxon>
        <taxon>Embryophyta</taxon>
        <taxon>Tracheophyta</taxon>
        <taxon>Spermatophyta</taxon>
        <taxon>Magnoliopsida</taxon>
        <taxon>Liliopsida</taxon>
        <taxon>Poales</taxon>
        <taxon>Bromeliaceae</taxon>
        <taxon>Bromelioideae</taxon>
        <taxon>Ananas</taxon>
    </lineage>
</organism>
<gene>
    <name evidence="11" type="ORF">CB5_LOCUS21358</name>
</gene>
<evidence type="ECO:0000256" key="7">
    <source>
        <dbReference type="ARBA" id="ARBA00023116"/>
    </source>
</evidence>
<reference evidence="11" key="1">
    <citation type="submission" date="2020-07" db="EMBL/GenBank/DDBJ databases">
        <authorList>
            <person name="Lin J."/>
        </authorList>
    </citation>
    <scope>NUCLEOTIDE SEQUENCE</scope>
</reference>
<proteinExistence type="inferred from homology"/>
<evidence type="ECO:0000256" key="3">
    <source>
        <dbReference type="ARBA" id="ARBA00022533"/>
    </source>
</evidence>
<dbReference type="EC" id="1.17.4.1" evidence="2 9"/>
<dbReference type="InterPro" id="IPR008926">
    <property type="entry name" value="RNR_R1-su_N"/>
</dbReference>
<evidence type="ECO:0000256" key="9">
    <source>
        <dbReference type="RuleBase" id="RU003410"/>
    </source>
</evidence>
<dbReference type="InterPro" id="IPR000788">
    <property type="entry name" value="RNR_lg_C"/>
</dbReference>
<dbReference type="Gene3D" id="3.20.70.20">
    <property type="match status" value="1"/>
</dbReference>
<protein>
    <recommendedName>
        <fullName evidence="2 9">Ribonucleoside-diphosphate reductase</fullName>
        <ecNumber evidence="2 9">1.17.4.1</ecNumber>
    </recommendedName>
</protein>
<dbReference type="InterPro" id="IPR013346">
    <property type="entry name" value="NrdE_NrdA_C"/>
</dbReference>
<dbReference type="FunFam" id="3.20.70.20:FF:000035">
    <property type="entry name" value="Predicted protein"/>
    <property type="match status" value="1"/>
</dbReference>
<accession>A0A6V7Q5G5</accession>
<comment type="catalytic activity">
    <reaction evidence="9">
        <text>a 2'-deoxyribonucleoside 5'-diphosphate + [thioredoxin]-disulfide + H2O = a ribonucleoside 5'-diphosphate + [thioredoxin]-dithiol</text>
        <dbReference type="Rhea" id="RHEA:23252"/>
        <dbReference type="Rhea" id="RHEA-COMP:10698"/>
        <dbReference type="Rhea" id="RHEA-COMP:10700"/>
        <dbReference type="ChEBI" id="CHEBI:15377"/>
        <dbReference type="ChEBI" id="CHEBI:29950"/>
        <dbReference type="ChEBI" id="CHEBI:50058"/>
        <dbReference type="ChEBI" id="CHEBI:57930"/>
        <dbReference type="ChEBI" id="CHEBI:73316"/>
        <dbReference type="EC" id="1.17.4.1"/>
    </reaction>
</comment>
<comment type="function">
    <text evidence="9">Provides the precursors necessary for DNA synthesis. Catalyzes the biosynthesis of deoxyribonucleotides from the corresponding ribonucleotides.</text>
</comment>
<dbReference type="InterPro" id="IPR013509">
    <property type="entry name" value="RNR_lsu_N"/>
</dbReference>
<feature type="domain" description="ATP-cone" evidence="10">
    <location>
        <begin position="1"/>
        <end position="92"/>
    </location>
</feature>
<dbReference type="PANTHER" id="PTHR11573:SF6">
    <property type="entry name" value="RIBONUCLEOSIDE-DIPHOSPHATE REDUCTASE LARGE SUBUNIT"/>
    <property type="match status" value="1"/>
</dbReference>
<dbReference type="InterPro" id="IPR005144">
    <property type="entry name" value="ATP-cone_dom"/>
</dbReference>
<dbReference type="Pfam" id="PF00317">
    <property type="entry name" value="Ribonuc_red_lgN"/>
    <property type="match status" value="1"/>
</dbReference>
<comment type="similarity">
    <text evidence="1 9">Belongs to the ribonucleoside diphosphate reductase large chain family.</text>
</comment>
<dbReference type="GO" id="GO:0009263">
    <property type="term" value="P:deoxyribonucleotide biosynthetic process"/>
    <property type="evidence" value="ECO:0007669"/>
    <property type="project" value="UniProtKB-KW"/>
</dbReference>
<evidence type="ECO:0000256" key="8">
    <source>
        <dbReference type="PROSITE-ProRule" id="PRU00492"/>
    </source>
</evidence>
<dbReference type="PROSITE" id="PS51161">
    <property type="entry name" value="ATP_CONE"/>
    <property type="match status" value="1"/>
</dbReference>
<evidence type="ECO:0000256" key="6">
    <source>
        <dbReference type="ARBA" id="ARBA00023002"/>
    </source>
</evidence>
<dbReference type="CDD" id="cd01679">
    <property type="entry name" value="RNR_I"/>
    <property type="match status" value="1"/>
</dbReference>
<dbReference type="UniPathway" id="UPA00326"/>
<sequence length="834" mass="93662">MYVVKRDGRQESVHFDKITARLKKLSYGLSQEHCDPVLVAQKVCAGVYKGVTTSQLDELAAETAAAMTASHPDYASLAARIAVSNLHKNTKKSFSETIKDMYNHHNERSGLMAPLIADDVYEIIMKNAACLDSEIIYDRDFDYDYFGFKTLERSYLLKVSGKVVERPQHMLMRVAVGIHKDDIESVIRTYHLMSQRWFTHASPTLFNAGTPRPQLSSCFLVCMKEDSIEGIYDTLKECAVISKSAGGIGVSIHNIRATGSYIRGTNGTSNGIVPMLRVFNDTARYVDQGGGKRKGNMNIAFSHNFDVIPLCGLIDITTLGAFAVYLEPWHADIFEFLDLRKNHGKEEHRARDLFYALWVPDLFMERVQDNGQWSLFCPNEAPGLADCWGSEFETLYMKYEKAGKAKKVVIAQNLWFEILKAQIETGTPYMLFKDTCNRKSNQQNLGTIKSSNLCTEIIEFTSPTETAVCNLASIALPRFVREKGVPIESHPSKLVGSSGSKNRYFDFDKLAEVTSIVASNLNKIIDVNFYPVETAKRSNIRHRPIGIGVQGLADTFILLGMPFDSPEAQQLNKDIFETIYYHALKSSAEIAAKEGPYETYEGSPISKGILQPDMWNVTPSGRWDWPALRELISKNGVRNSLLVAPMPTASTSQILGNNECFEPYTSNIYSRRVLSGEFVVVNKHLLHDLTEMGLWSPILKNKIIYEDGSVQKISEIPDNLKAIYKTVWEIKQKTLVDMAIDRGCYIDQSQSLNIHMDQPNFGKLTSLHFYAWSKGLKTGMYYLRTRAAADAIKFTVDTSLLKDKKPAEEEDVEAKMAQVVCSLNNRDECIACGS</sequence>
<evidence type="ECO:0000259" key="10">
    <source>
        <dbReference type="PROSITE" id="PS51161"/>
    </source>
</evidence>
<name>A0A6V7Q5G5_ANACO</name>
<evidence type="ECO:0000256" key="4">
    <source>
        <dbReference type="ARBA" id="ARBA00022741"/>
    </source>
</evidence>
<dbReference type="PROSITE" id="PS00089">
    <property type="entry name" value="RIBORED_LARGE"/>
    <property type="match status" value="1"/>
</dbReference>